<feature type="chain" id="PRO_5045601141" evidence="2">
    <location>
        <begin position="23"/>
        <end position="115"/>
    </location>
</feature>
<comment type="caution">
    <text evidence="3">The sequence shown here is derived from an EMBL/GenBank/DDBJ whole genome shotgun (WGS) entry which is preliminary data.</text>
</comment>
<feature type="compositionally biased region" description="Low complexity" evidence="1">
    <location>
        <begin position="90"/>
        <end position="105"/>
    </location>
</feature>
<dbReference type="RefSeq" id="WP_230552994.1">
    <property type="nucleotide sequence ID" value="NZ_JAJISD010000010.1"/>
</dbReference>
<feature type="compositionally biased region" description="Low complexity" evidence="1">
    <location>
        <begin position="73"/>
        <end position="83"/>
    </location>
</feature>
<evidence type="ECO:0000256" key="1">
    <source>
        <dbReference type="SAM" id="MobiDB-lite"/>
    </source>
</evidence>
<feature type="region of interest" description="Disordered" evidence="1">
    <location>
        <begin position="24"/>
        <end position="115"/>
    </location>
</feature>
<keyword evidence="2" id="KW-0732">Signal</keyword>
<reference evidence="3 4" key="1">
    <citation type="submission" date="2021-11" db="EMBL/GenBank/DDBJ databases">
        <authorList>
            <person name="Lee D.-H."/>
            <person name="Kim S.-B."/>
        </authorList>
    </citation>
    <scope>NUCLEOTIDE SEQUENCE [LARGE SCALE GENOMIC DNA]</scope>
    <source>
        <strain evidence="3 4">KCTC 52223</strain>
    </source>
</reference>
<name>A0ABS8L0V6_9HYPH</name>
<gene>
    <name evidence="3" type="ORF">LJ725_21750</name>
</gene>
<feature type="compositionally biased region" description="Polar residues" evidence="1">
    <location>
        <begin position="41"/>
        <end position="53"/>
    </location>
</feature>
<protein>
    <submittedName>
        <fullName evidence="3">Uncharacterized protein</fullName>
    </submittedName>
</protein>
<accession>A0ABS8L0V6</accession>
<dbReference type="EMBL" id="JAJISD010000010">
    <property type="protein sequence ID" value="MCC8431607.1"/>
    <property type="molecule type" value="Genomic_DNA"/>
</dbReference>
<organism evidence="3 4">
    <name type="scientific">Reyranella aquatilis</name>
    <dbReference type="NCBI Taxonomy" id="2035356"/>
    <lineage>
        <taxon>Bacteria</taxon>
        <taxon>Pseudomonadati</taxon>
        <taxon>Pseudomonadota</taxon>
        <taxon>Alphaproteobacteria</taxon>
        <taxon>Hyphomicrobiales</taxon>
        <taxon>Reyranellaceae</taxon>
        <taxon>Reyranella</taxon>
    </lineage>
</organism>
<keyword evidence="4" id="KW-1185">Reference proteome</keyword>
<proteinExistence type="predicted"/>
<dbReference type="Proteomes" id="UP001198862">
    <property type="component" value="Unassembled WGS sequence"/>
</dbReference>
<evidence type="ECO:0000256" key="2">
    <source>
        <dbReference type="SAM" id="SignalP"/>
    </source>
</evidence>
<feature type="signal peptide" evidence="2">
    <location>
        <begin position="1"/>
        <end position="22"/>
    </location>
</feature>
<evidence type="ECO:0000313" key="4">
    <source>
        <dbReference type="Proteomes" id="UP001198862"/>
    </source>
</evidence>
<sequence>MRLLIASMAALAAVAFAAPSFAQDETMPAPTAKPKAGPSAASCNKIKSSSQRSACLKKVQVAKAQPAKKTKKPSATPAAPKSPDVGQLNAPTSAPTAAAPSSGPVSVPPLPSKTI</sequence>
<evidence type="ECO:0000313" key="3">
    <source>
        <dbReference type="EMBL" id="MCC8431607.1"/>
    </source>
</evidence>
<feature type="compositionally biased region" description="Pro residues" evidence="1">
    <location>
        <begin position="106"/>
        <end position="115"/>
    </location>
</feature>